<dbReference type="Proteomes" id="UP000266178">
    <property type="component" value="Unassembled WGS sequence"/>
</dbReference>
<comment type="caution">
    <text evidence="3">The sequence shown here is derived from an EMBL/GenBank/DDBJ whole genome shotgun (WGS) entry which is preliminary data.</text>
</comment>
<feature type="domain" description="DUF4097" evidence="1">
    <location>
        <begin position="106"/>
        <end position="247"/>
    </location>
</feature>
<sequence>MAERERIIRLVREGRITPEEAALLLDALAEIEAAPGAPLAHLDGLPGLRWLKVQLDSEDLEVHLDRRLQKPRVEGDVVVQEQAPDLVLSRGTGSRRRGSTQFLGLNLNWDFDFSTGRDPVVYLPEGWGLEVELASGDLEVSGLPFVRGRVTGGDAKLLEVHGVDLVVASGDLEAQLVLTQGEHRLEVTHGDAEICFRNSSVQVVGQLSSGDLEARGNFIQEKHKVSGTVGEGKARLRLKVVSGDLALEDEHVRA</sequence>
<evidence type="ECO:0000259" key="1">
    <source>
        <dbReference type="Pfam" id="PF13349"/>
    </source>
</evidence>
<dbReference type="Pfam" id="PF13349">
    <property type="entry name" value="DUF4097"/>
    <property type="match status" value="1"/>
</dbReference>
<accession>A0A399FBN0</accession>
<evidence type="ECO:0000313" key="4">
    <source>
        <dbReference type="Proteomes" id="UP000266178"/>
    </source>
</evidence>
<dbReference type="InterPro" id="IPR053959">
    <property type="entry name" value="YvlB/LiaX_N"/>
</dbReference>
<reference evidence="3 4" key="1">
    <citation type="submission" date="2018-08" db="EMBL/GenBank/DDBJ databases">
        <title>Meiothermus granaticius genome AF-68 sequencing project.</title>
        <authorList>
            <person name="Da Costa M.S."/>
            <person name="Albuquerque L."/>
            <person name="Raposo P."/>
            <person name="Froufe H.J.C."/>
            <person name="Barroso C.S."/>
            <person name="Egas C."/>
        </authorList>
    </citation>
    <scope>NUCLEOTIDE SEQUENCE [LARGE SCALE GENOMIC DNA]</scope>
    <source>
        <strain evidence="3 4">AF-68</strain>
    </source>
</reference>
<dbReference type="AlphaFoldDB" id="A0A399FBN0"/>
<evidence type="ECO:0000313" key="3">
    <source>
        <dbReference type="EMBL" id="RIH92332.1"/>
    </source>
</evidence>
<dbReference type="InterPro" id="IPR025164">
    <property type="entry name" value="Toastrack_DUF4097"/>
</dbReference>
<proteinExistence type="predicted"/>
<dbReference type="Pfam" id="PF22746">
    <property type="entry name" value="SHOCT-like_DUF2089-C"/>
    <property type="match status" value="1"/>
</dbReference>
<dbReference type="OrthoDB" id="25732at2"/>
<evidence type="ECO:0000259" key="2">
    <source>
        <dbReference type="Pfam" id="PF22746"/>
    </source>
</evidence>
<feature type="domain" description="YvlB/LiaX N-terminal" evidence="2">
    <location>
        <begin position="3"/>
        <end position="31"/>
    </location>
</feature>
<dbReference type="RefSeq" id="WP_119357250.1">
    <property type="nucleotide sequence ID" value="NZ_BJXM01000008.1"/>
</dbReference>
<gene>
    <name evidence="3" type="ORF">Mgrana_01763</name>
</gene>
<dbReference type="EMBL" id="QWLB01000021">
    <property type="protein sequence ID" value="RIH92332.1"/>
    <property type="molecule type" value="Genomic_DNA"/>
</dbReference>
<name>A0A399FBN0_9DEIN</name>
<keyword evidence="4" id="KW-1185">Reference proteome</keyword>
<organism evidence="3 4">
    <name type="scientific">Meiothermus granaticius NBRC 107808</name>
    <dbReference type="NCBI Taxonomy" id="1227551"/>
    <lineage>
        <taxon>Bacteria</taxon>
        <taxon>Thermotogati</taxon>
        <taxon>Deinococcota</taxon>
        <taxon>Deinococci</taxon>
        <taxon>Thermales</taxon>
        <taxon>Thermaceae</taxon>
        <taxon>Meiothermus</taxon>
    </lineage>
</organism>
<protein>
    <submittedName>
        <fullName evidence="3">Putative adhesin</fullName>
    </submittedName>
</protein>